<evidence type="ECO:0000313" key="9">
    <source>
        <dbReference type="Proteomes" id="UP000830375"/>
    </source>
</evidence>
<keyword evidence="3" id="KW-0964">Secreted</keyword>
<dbReference type="Pfam" id="PF00019">
    <property type="entry name" value="TGF_beta"/>
    <property type="match status" value="1"/>
</dbReference>
<organism evidence="8 9">
    <name type="scientific">Labeo rohita</name>
    <name type="common">Indian major carp</name>
    <name type="synonym">Cyprinus rohita</name>
    <dbReference type="NCBI Taxonomy" id="84645"/>
    <lineage>
        <taxon>Eukaryota</taxon>
        <taxon>Metazoa</taxon>
        <taxon>Chordata</taxon>
        <taxon>Craniata</taxon>
        <taxon>Vertebrata</taxon>
        <taxon>Euteleostomi</taxon>
        <taxon>Actinopterygii</taxon>
        <taxon>Neopterygii</taxon>
        <taxon>Teleostei</taxon>
        <taxon>Ostariophysi</taxon>
        <taxon>Cypriniformes</taxon>
        <taxon>Cyprinidae</taxon>
        <taxon>Labeoninae</taxon>
        <taxon>Labeonini</taxon>
        <taxon>Labeo</taxon>
    </lineage>
</organism>
<dbReference type="InterPro" id="IPR017948">
    <property type="entry name" value="TGFb_CS"/>
</dbReference>
<dbReference type="Proteomes" id="UP000830375">
    <property type="component" value="Unassembled WGS sequence"/>
</dbReference>
<evidence type="ECO:0000256" key="3">
    <source>
        <dbReference type="ARBA" id="ARBA00022525"/>
    </source>
</evidence>
<evidence type="ECO:0000256" key="2">
    <source>
        <dbReference type="ARBA" id="ARBA00006656"/>
    </source>
</evidence>
<dbReference type="PROSITE" id="PS51362">
    <property type="entry name" value="TGF_BETA_2"/>
    <property type="match status" value="1"/>
</dbReference>
<comment type="similarity">
    <text evidence="2 6">Belongs to the TGF-beta family.</text>
</comment>
<evidence type="ECO:0000256" key="4">
    <source>
        <dbReference type="ARBA" id="ARBA00023030"/>
    </source>
</evidence>
<dbReference type="Pfam" id="PF00688">
    <property type="entry name" value="TGFb_propeptide"/>
    <property type="match status" value="1"/>
</dbReference>
<evidence type="ECO:0000256" key="5">
    <source>
        <dbReference type="ARBA" id="ARBA00023157"/>
    </source>
</evidence>
<accession>A0ABQ8MBE9</accession>
<dbReference type="InterPro" id="IPR001839">
    <property type="entry name" value="TGF-b_C"/>
</dbReference>
<gene>
    <name evidence="8" type="ORF">H4Q32_025889</name>
</gene>
<sequence length="506" mass="57328">MERRYRKCEEPGHTMKGPQTKWQHLQTCQHKRVDTVVLPSTLDHKIYKDEAVFPLAPHRPVRPERDERTPRTCAGVPNPHIIPIFHIITSPSAVMPLSGLSPVGCVCVLSLCILLPSPGHCGPVPPPEERRSAPGVEDDVAVQEVLGQFLEVLNWTDQGPRPRPRSGRTEAPEYMLELYNRFANDRSAAPSPNIIRSFRNEDHASHGVTIKSLRTHRLLFNISVPQQERVVSAELRLHMLLKTDSRQRIGAGWKVSVFGAQHDGRCRNAEGERDPLASKHVRRKNSGWEVFDMTNAVQHWKKVNNVTPRLEVRIENLHAFKNTDERPVVDLDVDRDPDGKLEPALIVFSDDTSENHRGGRNELQWLNQRWTDKNQDEALSTQTRSNLIYDDGPRVRRSAKTEDCRKAEMYVDFKDIGWDSFILAPAGYQAFTCRGACNYPLAREVTPTKHAIVQTLLNLKSPQKAAQACCVPTELKPISLLYENENGVVVLNNKYEGMVVKECGCR</sequence>
<protein>
    <submittedName>
        <fullName evidence="8">Bone morphogenetic protein 10</fullName>
    </submittedName>
</protein>
<dbReference type="PANTHER" id="PTHR11848:SF307">
    <property type="entry name" value="BONE MORPHOGENETIC PROTEIN 10"/>
    <property type="match status" value="1"/>
</dbReference>
<evidence type="ECO:0000313" key="8">
    <source>
        <dbReference type="EMBL" id="KAI2660173.1"/>
    </source>
</evidence>
<feature type="domain" description="TGF-beta family profile" evidence="7">
    <location>
        <begin position="394"/>
        <end position="506"/>
    </location>
</feature>
<dbReference type="InterPro" id="IPR015615">
    <property type="entry name" value="TGF-beta-rel"/>
</dbReference>
<proteinExistence type="inferred from homology"/>
<dbReference type="SUPFAM" id="SSF57501">
    <property type="entry name" value="Cystine-knot cytokines"/>
    <property type="match status" value="1"/>
</dbReference>
<comment type="caution">
    <text evidence="8">The sequence shown here is derived from an EMBL/GenBank/DDBJ whole genome shotgun (WGS) entry which is preliminary data.</text>
</comment>
<keyword evidence="5" id="KW-1015">Disulfide bond</keyword>
<dbReference type="SMART" id="SM00204">
    <property type="entry name" value="TGFB"/>
    <property type="match status" value="1"/>
</dbReference>
<evidence type="ECO:0000259" key="7">
    <source>
        <dbReference type="PROSITE" id="PS51362"/>
    </source>
</evidence>
<keyword evidence="9" id="KW-1185">Reference proteome</keyword>
<dbReference type="InterPro" id="IPR029034">
    <property type="entry name" value="Cystine-knot_cytokine"/>
</dbReference>
<dbReference type="Gene3D" id="2.60.120.970">
    <property type="match status" value="1"/>
</dbReference>
<evidence type="ECO:0000256" key="6">
    <source>
        <dbReference type="RuleBase" id="RU000354"/>
    </source>
</evidence>
<dbReference type="PROSITE" id="PS00250">
    <property type="entry name" value="TGF_BETA_1"/>
    <property type="match status" value="1"/>
</dbReference>
<dbReference type="PANTHER" id="PTHR11848">
    <property type="entry name" value="TGF-BETA FAMILY"/>
    <property type="match status" value="1"/>
</dbReference>
<dbReference type="EMBL" id="JACTAM010000010">
    <property type="protein sequence ID" value="KAI2660173.1"/>
    <property type="molecule type" value="Genomic_DNA"/>
</dbReference>
<dbReference type="InterPro" id="IPR001111">
    <property type="entry name" value="TGF-b_propeptide"/>
</dbReference>
<reference evidence="8 9" key="1">
    <citation type="submission" date="2022-01" db="EMBL/GenBank/DDBJ databases">
        <title>A high-quality chromosome-level genome assembly of rohu carp, Labeo rohita.</title>
        <authorList>
            <person name="Arick M.A. II"/>
            <person name="Hsu C.-Y."/>
            <person name="Magbanua Z."/>
            <person name="Pechanova O."/>
            <person name="Grover C."/>
            <person name="Miller E."/>
            <person name="Thrash A."/>
            <person name="Ezzel L."/>
            <person name="Alam S."/>
            <person name="Benzie J."/>
            <person name="Hamilton M."/>
            <person name="Karsi A."/>
            <person name="Lawrence M.L."/>
            <person name="Peterson D.G."/>
        </authorList>
    </citation>
    <scope>NUCLEOTIDE SEQUENCE [LARGE SCALE GENOMIC DNA]</scope>
    <source>
        <strain evidence="9">BAU-BD-2019</strain>
        <tissue evidence="8">Blood</tissue>
    </source>
</reference>
<evidence type="ECO:0000256" key="1">
    <source>
        <dbReference type="ARBA" id="ARBA00004613"/>
    </source>
</evidence>
<name>A0ABQ8MBE9_LABRO</name>
<dbReference type="Gene3D" id="2.10.90.10">
    <property type="entry name" value="Cystine-knot cytokines"/>
    <property type="match status" value="1"/>
</dbReference>
<comment type="subcellular location">
    <subcellularLocation>
        <location evidence="1">Secreted</location>
    </subcellularLocation>
</comment>
<keyword evidence="4 6" id="KW-0339">Growth factor</keyword>